<evidence type="ECO:0000259" key="1">
    <source>
        <dbReference type="PROSITE" id="PS50022"/>
    </source>
</evidence>
<dbReference type="SUPFAM" id="SSF49785">
    <property type="entry name" value="Galactose-binding domain-like"/>
    <property type="match status" value="1"/>
</dbReference>
<feature type="domain" description="F5/8 type C" evidence="1">
    <location>
        <begin position="31"/>
        <end position="165"/>
    </location>
</feature>
<comment type="caution">
    <text evidence="2">The sequence shown here is derived from an EMBL/GenBank/DDBJ whole genome shotgun (WGS) entry which is preliminary data.</text>
</comment>
<dbReference type="InterPro" id="IPR000421">
    <property type="entry name" value="FA58C"/>
</dbReference>
<name>A0A5N8XZ96_9ACTN</name>
<dbReference type="InterPro" id="IPR008979">
    <property type="entry name" value="Galactose-bd-like_sf"/>
</dbReference>
<accession>A0A5N8XZ96</accession>
<dbReference type="EMBL" id="VJZC01000887">
    <property type="protein sequence ID" value="MPY64674.1"/>
    <property type="molecule type" value="Genomic_DNA"/>
</dbReference>
<keyword evidence="3" id="KW-1185">Reference proteome</keyword>
<dbReference type="PROSITE" id="PS51257">
    <property type="entry name" value="PROKAR_LIPOPROTEIN"/>
    <property type="match status" value="1"/>
</dbReference>
<dbReference type="AlphaFoldDB" id="A0A5N8XZ96"/>
<dbReference type="Gene3D" id="2.60.120.260">
    <property type="entry name" value="Galactose-binding domain-like"/>
    <property type="match status" value="1"/>
</dbReference>
<organism evidence="2 3">
    <name type="scientific">Streptomyces spongiae</name>
    <dbReference type="NCBI Taxonomy" id="565072"/>
    <lineage>
        <taxon>Bacteria</taxon>
        <taxon>Bacillati</taxon>
        <taxon>Actinomycetota</taxon>
        <taxon>Actinomycetes</taxon>
        <taxon>Kitasatosporales</taxon>
        <taxon>Streptomycetaceae</taxon>
        <taxon>Streptomyces</taxon>
    </lineage>
</organism>
<dbReference type="Pfam" id="PF00754">
    <property type="entry name" value="F5_F8_type_C"/>
    <property type="match status" value="1"/>
</dbReference>
<protein>
    <submittedName>
        <fullName evidence="2">Discoidin domain-containing protein</fullName>
    </submittedName>
</protein>
<dbReference type="OrthoDB" id="5513218at2"/>
<dbReference type="Proteomes" id="UP000400924">
    <property type="component" value="Unassembled WGS sequence"/>
</dbReference>
<evidence type="ECO:0000313" key="2">
    <source>
        <dbReference type="EMBL" id="MPY64674.1"/>
    </source>
</evidence>
<reference evidence="2 3" key="1">
    <citation type="submission" date="2019-07" db="EMBL/GenBank/DDBJ databases">
        <title>New species of Amycolatopsis and Streptomyces.</title>
        <authorList>
            <person name="Duangmal K."/>
            <person name="Teo W.F.A."/>
            <person name="Lipun K."/>
        </authorList>
    </citation>
    <scope>NUCLEOTIDE SEQUENCE [LARGE SCALE GENOMIC DNA]</scope>
    <source>
        <strain evidence="2 3">NBRC 106415</strain>
    </source>
</reference>
<sequence>MHLRSGAALPVTVACGSVQTVKPGSTLRIPTRQPAKTPTTDIARCKTVTASTTDPSYPAVGAVDGNGSVGWSSKTGGAQWIAVDLGKSYTINHVTLDWKAAYAKAYRIQTSTNGSTWKTIHSISAGTGGTDDLTVSGKGRYIRMYATTGATSSGYALSRFEVHGTATGR</sequence>
<proteinExistence type="predicted"/>
<evidence type="ECO:0000313" key="3">
    <source>
        <dbReference type="Proteomes" id="UP000400924"/>
    </source>
</evidence>
<gene>
    <name evidence="2" type="ORF">FNH08_48245</name>
</gene>
<dbReference type="PROSITE" id="PS50022">
    <property type="entry name" value="FA58C_3"/>
    <property type="match status" value="1"/>
</dbReference>